<dbReference type="PANTHER" id="PTHR11908">
    <property type="entry name" value="XANTHINE DEHYDROGENASE"/>
    <property type="match status" value="1"/>
</dbReference>
<dbReference type="InterPro" id="IPR000674">
    <property type="entry name" value="Ald_Oxase/Xan_DH_a/b"/>
</dbReference>
<evidence type="ECO:0000313" key="6">
    <source>
        <dbReference type="EMBL" id="EEP65674.1"/>
    </source>
</evidence>
<dbReference type="InterPro" id="IPR046867">
    <property type="entry name" value="AldOxase/xan_DH_MoCoBD2"/>
</dbReference>
<dbReference type="CDD" id="cd00207">
    <property type="entry name" value="fer2"/>
    <property type="match status" value="1"/>
</dbReference>
<dbReference type="Gene3D" id="3.90.1170.50">
    <property type="entry name" value="Aldehyde oxidase/xanthine dehydrogenase, a/b hammerhead"/>
    <property type="match status" value="1"/>
</dbReference>
<dbReference type="InterPro" id="IPR006058">
    <property type="entry name" value="2Fe2S_fd_BS"/>
</dbReference>
<dbReference type="eggNOG" id="COG2080">
    <property type="taxonomic scope" value="Bacteria"/>
</dbReference>
<dbReference type="InterPro" id="IPR012675">
    <property type="entry name" value="Beta-grasp_dom_sf"/>
</dbReference>
<dbReference type="InterPro" id="IPR036856">
    <property type="entry name" value="Ald_Oxase/Xan_DH_a/b_sf"/>
</dbReference>
<dbReference type="Pfam" id="PF00111">
    <property type="entry name" value="Fer2"/>
    <property type="match status" value="1"/>
</dbReference>
<dbReference type="SMART" id="SM01008">
    <property type="entry name" value="Ald_Xan_dh_C"/>
    <property type="match status" value="1"/>
</dbReference>
<feature type="domain" description="2Fe-2S ferredoxin-type" evidence="5">
    <location>
        <begin position="6"/>
        <end position="80"/>
    </location>
</feature>
<dbReference type="PROSITE" id="PS00197">
    <property type="entry name" value="2FE2S_FER_1"/>
    <property type="match status" value="1"/>
</dbReference>
<dbReference type="GO" id="GO:0016491">
    <property type="term" value="F:oxidoreductase activity"/>
    <property type="evidence" value="ECO:0007669"/>
    <property type="project" value="UniProtKB-KW"/>
</dbReference>
<dbReference type="PANTHER" id="PTHR11908:SF157">
    <property type="entry name" value="XANTHINE DEHYDROGENASE SUBUNIT D-RELATED"/>
    <property type="match status" value="1"/>
</dbReference>
<dbReference type="InterPro" id="IPR001041">
    <property type="entry name" value="2Fe-2S_ferredoxin-type"/>
</dbReference>
<evidence type="ECO:0000256" key="2">
    <source>
        <dbReference type="ARBA" id="ARBA00022723"/>
    </source>
</evidence>
<keyword evidence="2" id="KW-0479">Metal-binding</keyword>
<sequence>MRGGLYMYRFQVNGTQHEVQEDQRLIDFLRADLKLTGTKEGCSAGACGTCTVIIDGKKAKACVTKLSQLDGKSVVTIEGLSEREKAVYTYAFGECGAVQCGFCIPGMIISAKVLIDENNDPTPDDVKKAILGNICRCTGYVKIEEGIMLAAKMFRENLPVPEKDTTGNVGARLHRVDAEEKALGTGQYADDIQMDGMIYAKALRSKYPRARVDRVDVSKALAHPKCVTALTAKDVPFNKTGHLVPDWDVLIAEGDNTRYVGDAIALVATTEKKYLDEVLALVEVDYTELEPVVDPLEALKPDAPQLHPNGNILTRQTLSRGDVDKAIAEAAFVVTNHYSTPQTDHAFMEPECAVAYREGDVIHLHSGSQNVYDDRHEVSRMLGIPEESVQVHSMLVGGGFGGKEDMSVQHHASLVAWLTGKPTKVLFSRQESLNIHPKRHAMEMDITTACDAEGNLVASKVNIVSNCGAYASLGGPVLQRAGTHSCGPYKFDNFAFDGVCVYTNTVPGGAFRGFGVTQTIFGQEQNIDELAALVGMDPWEFRYKNVVRPGDSLPNGQICSEETALAECLEAVKDAYYASDRTGLAVCLKNSGIGVGLPDTGRIILEVRDGVVRIRTGAACIGQGMATMATQVLCETTGLTADKVFVERPDTVRTPDSGTTTASRQTVFTGEATRKASLRLKEMLETKTLEELNGVEIYEEFLGETDPFNSDKPHPKNHVAYGYGACVATIGEDNKIADLHVAYDVGRVVNPQSCAGQAEGGAIMGMGFAVTEDFPYKDGYVTAKYGTLGLLRATQCPPIHVSLIEKGTPEQYAYGAKGIGEISSIPIAPAIANAYRRIDGEPRRSLPIQHTGYKK</sequence>
<proteinExistence type="inferred from homology"/>
<evidence type="ECO:0000256" key="3">
    <source>
        <dbReference type="ARBA" id="ARBA00023002"/>
    </source>
</evidence>
<name>C4FPD6_9FIRM</name>
<evidence type="ECO:0000259" key="5">
    <source>
        <dbReference type="PROSITE" id="PS51085"/>
    </source>
</evidence>
<evidence type="ECO:0000256" key="1">
    <source>
        <dbReference type="ARBA" id="ARBA00006849"/>
    </source>
</evidence>
<dbReference type="InterPro" id="IPR036884">
    <property type="entry name" value="2Fe-2S-bd_dom_sf"/>
</dbReference>
<protein>
    <submittedName>
        <fullName evidence="6">Selenium-dependent molybdenum hydroxylase 1</fullName>
    </submittedName>
</protein>
<dbReference type="PROSITE" id="PS51085">
    <property type="entry name" value="2FE2S_FER_2"/>
    <property type="match status" value="1"/>
</dbReference>
<dbReference type="SUPFAM" id="SSF47741">
    <property type="entry name" value="CO dehydrogenase ISP C-domain like"/>
    <property type="match status" value="1"/>
</dbReference>
<keyword evidence="7" id="KW-1185">Reference proteome</keyword>
<evidence type="ECO:0000313" key="7">
    <source>
        <dbReference type="Proteomes" id="UP000003529"/>
    </source>
</evidence>
<dbReference type="InterPro" id="IPR036010">
    <property type="entry name" value="2Fe-2S_ferredoxin-like_sf"/>
</dbReference>
<dbReference type="Proteomes" id="UP000003529">
    <property type="component" value="Unassembled WGS sequence"/>
</dbReference>
<dbReference type="InterPro" id="IPR008274">
    <property type="entry name" value="AldOxase/xan_DH_MoCoBD1"/>
</dbReference>
<dbReference type="Gene3D" id="3.30.365.10">
    <property type="entry name" value="Aldehyde oxidase/xanthine dehydrogenase, molybdopterin binding domain"/>
    <property type="match status" value="4"/>
</dbReference>
<comment type="similarity">
    <text evidence="1">Belongs to the xanthine dehydrogenase family.</text>
</comment>
<keyword evidence="4" id="KW-0408">Iron</keyword>
<dbReference type="eggNOG" id="COG1529">
    <property type="taxonomic scope" value="Bacteria"/>
</dbReference>
<dbReference type="AlphaFoldDB" id="C4FPD6"/>
<dbReference type="GO" id="GO:0051537">
    <property type="term" value="F:2 iron, 2 sulfur cluster binding"/>
    <property type="evidence" value="ECO:0007669"/>
    <property type="project" value="InterPro"/>
</dbReference>
<dbReference type="EMBL" id="ACIK02000008">
    <property type="protein sequence ID" value="EEP65674.1"/>
    <property type="molecule type" value="Genomic_DNA"/>
</dbReference>
<accession>C4FPD6</accession>
<comment type="caution">
    <text evidence="6">The sequence shown here is derived from an EMBL/GenBank/DDBJ whole genome shotgun (WGS) entry which is preliminary data.</text>
</comment>
<dbReference type="GO" id="GO:0005506">
    <property type="term" value="F:iron ion binding"/>
    <property type="evidence" value="ECO:0007669"/>
    <property type="project" value="InterPro"/>
</dbReference>
<dbReference type="InterPro" id="IPR016208">
    <property type="entry name" value="Ald_Oxase/xanthine_DH-like"/>
</dbReference>
<dbReference type="SUPFAM" id="SSF56003">
    <property type="entry name" value="Molybdenum cofactor-binding domain"/>
    <property type="match status" value="1"/>
</dbReference>
<organism evidence="6 7">
    <name type="scientific">Veillonella dispar ATCC 17748</name>
    <dbReference type="NCBI Taxonomy" id="546273"/>
    <lineage>
        <taxon>Bacteria</taxon>
        <taxon>Bacillati</taxon>
        <taxon>Bacillota</taxon>
        <taxon>Negativicutes</taxon>
        <taxon>Veillonellales</taxon>
        <taxon>Veillonellaceae</taxon>
        <taxon>Veillonella</taxon>
    </lineage>
</organism>
<dbReference type="Pfam" id="PF02738">
    <property type="entry name" value="MoCoBD_1"/>
    <property type="match status" value="1"/>
</dbReference>
<gene>
    <name evidence="6" type="ORF">VEIDISOL_00760</name>
</gene>
<dbReference type="Pfam" id="PF01315">
    <property type="entry name" value="Ald_Xan_dh_C"/>
    <property type="match status" value="1"/>
</dbReference>
<dbReference type="Gene3D" id="3.10.20.30">
    <property type="match status" value="1"/>
</dbReference>
<dbReference type="Gene3D" id="1.10.150.120">
    <property type="entry name" value="[2Fe-2S]-binding domain"/>
    <property type="match status" value="1"/>
</dbReference>
<keyword evidence="3" id="KW-0560">Oxidoreductase</keyword>
<evidence type="ECO:0000256" key="4">
    <source>
        <dbReference type="ARBA" id="ARBA00023004"/>
    </source>
</evidence>
<dbReference type="InterPro" id="IPR002888">
    <property type="entry name" value="2Fe-2S-bd"/>
</dbReference>
<dbReference type="InterPro" id="IPR037165">
    <property type="entry name" value="AldOxase/xan_DH_Mopterin-bd_sf"/>
</dbReference>
<dbReference type="Pfam" id="PF20256">
    <property type="entry name" value="MoCoBD_2"/>
    <property type="match status" value="1"/>
</dbReference>
<dbReference type="NCBIfam" id="TIGR03311">
    <property type="entry name" value="Se_dep_XDH"/>
    <property type="match status" value="1"/>
</dbReference>
<reference evidence="6" key="1">
    <citation type="submission" date="2009-04" db="EMBL/GenBank/DDBJ databases">
        <authorList>
            <person name="Weinstock G."/>
            <person name="Sodergren E."/>
            <person name="Clifton S."/>
            <person name="Fulton L."/>
            <person name="Fulton B."/>
            <person name="Courtney L."/>
            <person name="Fronick C."/>
            <person name="Harrison M."/>
            <person name="Strong C."/>
            <person name="Farmer C."/>
            <person name="Delahaunty K."/>
            <person name="Markovic C."/>
            <person name="Hall O."/>
            <person name="Minx P."/>
            <person name="Tomlinson C."/>
            <person name="Mitreva M."/>
            <person name="Nelson J."/>
            <person name="Hou S."/>
            <person name="Wollam A."/>
            <person name="Pepin K.H."/>
            <person name="Johnson M."/>
            <person name="Bhonagiri V."/>
            <person name="Nash W.E."/>
            <person name="Warren W."/>
            <person name="Chinwalla A."/>
            <person name="Mardis E.R."/>
            <person name="Wilson R.K."/>
        </authorList>
    </citation>
    <scope>NUCLEOTIDE SEQUENCE [LARGE SCALE GENOMIC DNA]</scope>
    <source>
        <strain evidence="6">ATCC 17748</strain>
    </source>
</reference>
<dbReference type="HOGENOM" id="CLU_001681_2_3_9"/>
<dbReference type="Pfam" id="PF01799">
    <property type="entry name" value="Fer2_2"/>
    <property type="match status" value="1"/>
</dbReference>
<dbReference type="SUPFAM" id="SSF54665">
    <property type="entry name" value="CO dehydrogenase molybdoprotein N-domain-like"/>
    <property type="match status" value="1"/>
</dbReference>
<dbReference type="InterPro" id="IPR017697">
    <property type="entry name" value="Xdh"/>
</dbReference>
<dbReference type="SUPFAM" id="SSF54292">
    <property type="entry name" value="2Fe-2S ferredoxin-like"/>
    <property type="match status" value="1"/>
</dbReference>